<gene>
    <name evidence="1" type="ORF">GJU40_11155</name>
</gene>
<accession>A0A7X2IZL5</accession>
<dbReference type="AlphaFoldDB" id="A0A7X2IZL5"/>
<dbReference type="OrthoDB" id="2968867at2"/>
<dbReference type="Pfam" id="PF14165">
    <property type="entry name" value="YtzH"/>
    <property type="match status" value="1"/>
</dbReference>
<protein>
    <recommendedName>
        <fullName evidence="3">YtzH-like protein</fullName>
    </recommendedName>
</protein>
<dbReference type="Proteomes" id="UP000448867">
    <property type="component" value="Unassembled WGS sequence"/>
</dbReference>
<name>A0A7X2IZL5_9BACI</name>
<dbReference type="InterPro" id="IPR025547">
    <property type="entry name" value="YtzH"/>
</dbReference>
<dbReference type="RefSeq" id="WP_154307866.1">
    <property type="nucleotide sequence ID" value="NZ_WKKI01000020.1"/>
</dbReference>
<comment type="caution">
    <text evidence="1">The sequence shown here is derived from an EMBL/GenBank/DDBJ whole genome shotgun (WGS) entry which is preliminary data.</text>
</comment>
<dbReference type="EMBL" id="WKKI01000020">
    <property type="protein sequence ID" value="MRX72706.1"/>
    <property type="molecule type" value="Genomic_DNA"/>
</dbReference>
<evidence type="ECO:0000313" key="1">
    <source>
        <dbReference type="EMBL" id="MRX72706.1"/>
    </source>
</evidence>
<sequence length="92" mass="10685">MPLEYKHQVGLLRDILSEHEQDCCGTVAECEQVERLIKSLMVHTNLDSNLKPILQDIYDYSQSGRNSSELDNHILQHKNELTQWVSDIDQFS</sequence>
<evidence type="ECO:0000313" key="2">
    <source>
        <dbReference type="Proteomes" id="UP000448867"/>
    </source>
</evidence>
<proteinExistence type="predicted"/>
<evidence type="ECO:0008006" key="3">
    <source>
        <dbReference type="Google" id="ProtNLM"/>
    </source>
</evidence>
<reference evidence="1 2" key="1">
    <citation type="submission" date="2019-11" db="EMBL/GenBank/DDBJ databases">
        <title>Bacillus lacus genome.</title>
        <authorList>
            <person name="Allen C.J."/>
            <person name="Newman J.D."/>
        </authorList>
    </citation>
    <scope>NUCLEOTIDE SEQUENCE [LARGE SCALE GENOMIC DNA]</scope>
    <source>
        <strain evidence="1 2">KCTC 33946</strain>
    </source>
</reference>
<keyword evidence="2" id="KW-1185">Reference proteome</keyword>
<organism evidence="1 2">
    <name type="scientific">Metabacillus lacus</name>
    <dbReference type="NCBI Taxonomy" id="1983721"/>
    <lineage>
        <taxon>Bacteria</taxon>
        <taxon>Bacillati</taxon>
        <taxon>Bacillota</taxon>
        <taxon>Bacilli</taxon>
        <taxon>Bacillales</taxon>
        <taxon>Bacillaceae</taxon>
        <taxon>Metabacillus</taxon>
    </lineage>
</organism>